<dbReference type="EMBL" id="CAJVCH010542670">
    <property type="protein sequence ID" value="CAG7827214.1"/>
    <property type="molecule type" value="Genomic_DNA"/>
</dbReference>
<dbReference type="AlphaFoldDB" id="A0A8J2L1J7"/>
<feature type="non-terminal residue" evidence="1">
    <location>
        <position position="1"/>
    </location>
</feature>
<evidence type="ECO:0000313" key="2">
    <source>
        <dbReference type="Proteomes" id="UP000708208"/>
    </source>
</evidence>
<accession>A0A8J2L1J7</accession>
<organism evidence="1 2">
    <name type="scientific">Allacma fusca</name>
    <dbReference type="NCBI Taxonomy" id="39272"/>
    <lineage>
        <taxon>Eukaryota</taxon>
        <taxon>Metazoa</taxon>
        <taxon>Ecdysozoa</taxon>
        <taxon>Arthropoda</taxon>
        <taxon>Hexapoda</taxon>
        <taxon>Collembola</taxon>
        <taxon>Symphypleona</taxon>
        <taxon>Sminthuridae</taxon>
        <taxon>Allacma</taxon>
    </lineage>
</organism>
<name>A0A8J2L1J7_9HEXA</name>
<comment type="caution">
    <text evidence="1">The sequence shown here is derived from an EMBL/GenBank/DDBJ whole genome shotgun (WGS) entry which is preliminary data.</text>
</comment>
<reference evidence="1" key="1">
    <citation type="submission" date="2021-06" db="EMBL/GenBank/DDBJ databases">
        <authorList>
            <person name="Hodson N. C."/>
            <person name="Mongue J. A."/>
            <person name="Jaron S. K."/>
        </authorList>
    </citation>
    <scope>NUCLEOTIDE SEQUENCE</scope>
</reference>
<dbReference type="Proteomes" id="UP000708208">
    <property type="component" value="Unassembled WGS sequence"/>
</dbReference>
<keyword evidence="2" id="KW-1185">Reference proteome</keyword>
<proteinExistence type="predicted"/>
<evidence type="ECO:0000313" key="1">
    <source>
        <dbReference type="EMBL" id="CAG7827214.1"/>
    </source>
</evidence>
<gene>
    <name evidence="1" type="ORF">AFUS01_LOCUS37211</name>
</gene>
<protein>
    <submittedName>
        <fullName evidence="1">Uncharacterized protein</fullName>
    </submittedName>
</protein>
<sequence>MIPEAAYQDLARDQIRRLE</sequence>